<dbReference type="InterPro" id="IPR009003">
    <property type="entry name" value="Peptidase_S1_PA"/>
</dbReference>
<evidence type="ECO:0000313" key="2">
    <source>
        <dbReference type="Proteomes" id="UP000450012"/>
    </source>
</evidence>
<accession>A0A7X4GQC8</accession>
<dbReference type="AlphaFoldDB" id="A0A7X4GQC8"/>
<proteinExistence type="predicted"/>
<keyword evidence="2" id="KW-1185">Reference proteome</keyword>
<organism evidence="1 2">
    <name type="scientific">Duganella rivi</name>
    <dbReference type="NCBI Taxonomy" id="2666083"/>
    <lineage>
        <taxon>Bacteria</taxon>
        <taxon>Pseudomonadati</taxon>
        <taxon>Pseudomonadota</taxon>
        <taxon>Betaproteobacteria</taxon>
        <taxon>Burkholderiales</taxon>
        <taxon>Oxalobacteraceae</taxon>
        <taxon>Telluria group</taxon>
        <taxon>Duganella</taxon>
    </lineage>
</organism>
<name>A0A7X4GQC8_9BURK</name>
<comment type="caution">
    <text evidence="1">The sequence shown here is derived from an EMBL/GenBank/DDBJ whole genome shotgun (WGS) entry which is preliminary data.</text>
</comment>
<evidence type="ECO:0008006" key="3">
    <source>
        <dbReference type="Google" id="ProtNLM"/>
    </source>
</evidence>
<sequence>MDTRGHIFFLSRAVMVALTFLAMASAFCQESLRKPVDPSGTLAKLVGEVSQPQSELIGNAFIVGQNGCHIMTNLHVAYGKSKDMATGKVELFDELAVGHVVNFAFNLDAQTGRFKGSMTAKVIEFGSYQEGTKRGLVGDVAVLRLESCLGKEYGALIFDRPEPGQRTPIGRLKTISSVKMPDERRAIVSQEGCSAERITTVTGLFLSNCDMPPGSSGSMVLEEHNGKWHLVGMPVRQLTVVGETPVGIAIYVSALNKILDSALGKEGLPAGP</sequence>
<dbReference type="Proteomes" id="UP000450012">
    <property type="component" value="Unassembled WGS sequence"/>
</dbReference>
<gene>
    <name evidence="1" type="ORF">GTP45_12800</name>
</gene>
<dbReference type="RefSeq" id="WP_161014284.1">
    <property type="nucleotide sequence ID" value="NZ_WWCK01000004.1"/>
</dbReference>
<protein>
    <recommendedName>
        <fullName evidence="3">Serine protease</fullName>
    </recommendedName>
</protein>
<dbReference type="EMBL" id="WWCK01000004">
    <property type="protein sequence ID" value="MYM67708.1"/>
    <property type="molecule type" value="Genomic_DNA"/>
</dbReference>
<dbReference type="SUPFAM" id="SSF50494">
    <property type="entry name" value="Trypsin-like serine proteases"/>
    <property type="match status" value="1"/>
</dbReference>
<reference evidence="1 2" key="1">
    <citation type="submission" date="2019-12" db="EMBL/GenBank/DDBJ databases">
        <title>Novel species isolated from a subtropical stream in China.</title>
        <authorList>
            <person name="Lu H."/>
        </authorList>
    </citation>
    <scope>NUCLEOTIDE SEQUENCE [LARGE SCALE GENOMIC DNA]</scope>
    <source>
        <strain evidence="1 2">FT55W</strain>
    </source>
</reference>
<evidence type="ECO:0000313" key="1">
    <source>
        <dbReference type="EMBL" id="MYM67708.1"/>
    </source>
</evidence>